<evidence type="ECO:0000313" key="1">
    <source>
        <dbReference type="EMBL" id="QTA92689.1"/>
    </source>
</evidence>
<organism evidence="1 2">
    <name type="scientific">Desulfonema magnum</name>
    <dbReference type="NCBI Taxonomy" id="45655"/>
    <lineage>
        <taxon>Bacteria</taxon>
        <taxon>Pseudomonadati</taxon>
        <taxon>Thermodesulfobacteriota</taxon>
        <taxon>Desulfobacteria</taxon>
        <taxon>Desulfobacterales</taxon>
        <taxon>Desulfococcaceae</taxon>
        <taxon>Desulfonema</taxon>
    </lineage>
</organism>
<gene>
    <name evidence="1" type="ORF">dnm_087770</name>
</gene>
<reference evidence="1" key="1">
    <citation type="journal article" date="2021" name="Microb. Physiol.">
        <title>Proteogenomic Insights into the Physiology of Marine, Sulfate-Reducing, Filamentous Desulfonema limicola and Desulfonema magnum.</title>
        <authorList>
            <person name="Schnaars V."/>
            <person name="Wohlbrand L."/>
            <person name="Scheve S."/>
            <person name="Hinrichs C."/>
            <person name="Reinhardt R."/>
            <person name="Rabus R."/>
        </authorList>
    </citation>
    <scope>NUCLEOTIDE SEQUENCE</scope>
    <source>
        <strain evidence="1">4be13</strain>
    </source>
</reference>
<dbReference type="EMBL" id="CP061800">
    <property type="protein sequence ID" value="QTA92689.1"/>
    <property type="molecule type" value="Genomic_DNA"/>
</dbReference>
<evidence type="ECO:0000313" key="2">
    <source>
        <dbReference type="Proteomes" id="UP000663722"/>
    </source>
</evidence>
<keyword evidence="2" id="KW-1185">Reference proteome</keyword>
<dbReference type="Proteomes" id="UP000663722">
    <property type="component" value="Chromosome"/>
</dbReference>
<proteinExistence type="predicted"/>
<protein>
    <submittedName>
        <fullName evidence="1">Uncharacterized protein</fullName>
    </submittedName>
</protein>
<accession>A0A975BVW6</accession>
<dbReference type="AlphaFoldDB" id="A0A975BVW6"/>
<dbReference type="KEGG" id="dmm:dnm_087770"/>
<name>A0A975BVW6_9BACT</name>
<sequence length="50" mass="5148">MHAPPAPAGGMSHCVVNFSSLSAERDRLILNGQPKPGGVGGIFNIDCQLS</sequence>